<feature type="domain" description="Protein-glutamine gamma-glutamyltransferase-like C-terminal" evidence="3">
    <location>
        <begin position="165"/>
        <end position="225"/>
    </location>
</feature>
<dbReference type="Pfam" id="PF13559">
    <property type="entry name" value="DUF4129"/>
    <property type="match status" value="1"/>
</dbReference>
<evidence type="ECO:0000313" key="4">
    <source>
        <dbReference type="EMBL" id="AFM03192.1"/>
    </source>
</evidence>
<feature type="signal peptide" evidence="2">
    <location>
        <begin position="1"/>
        <end position="29"/>
    </location>
</feature>
<keyword evidence="5" id="KW-1185">Reference proteome</keyword>
<keyword evidence="2" id="KW-0732">Signal</keyword>
<evidence type="ECO:0000256" key="2">
    <source>
        <dbReference type="SAM" id="SignalP"/>
    </source>
</evidence>
<dbReference type="KEGG" id="fli:Fleli_0732"/>
<evidence type="ECO:0000313" key="5">
    <source>
        <dbReference type="Proteomes" id="UP000006054"/>
    </source>
</evidence>
<dbReference type="Proteomes" id="UP000006054">
    <property type="component" value="Chromosome"/>
</dbReference>
<organism evidence="4 5">
    <name type="scientific">Bernardetia litoralis (strain ATCC 23117 / DSM 6794 / NBRC 15988 / NCIMB 1366 / Fx l1 / Sio-4)</name>
    <name type="common">Flexibacter litoralis</name>
    <dbReference type="NCBI Taxonomy" id="880071"/>
    <lineage>
        <taxon>Bacteria</taxon>
        <taxon>Pseudomonadati</taxon>
        <taxon>Bacteroidota</taxon>
        <taxon>Cytophagia</taxon>
        <taxon>Cytophagales</taxon>
        <taxon>Bernardetiaceae</taxon>
        <taxon>Bernardetia</taxon>
    </lineage>
</organism>
<dbReference type="HOGENOM" id="CLU_1193228_0_0_10"/>
<name>I4AGV7_BERLS</name>
<evidence type="ECO:0000259" key="3">
    <source>
        <dbReference type="Pfam" id="PF13559"/>
    </source>
</evidence>
<feature type="chain" id="PRO_5003685249" description="Protein-glutamine gamma-glutamyltransferase-like C-terminal domain-containing protein" evidence="2">
    <location>
        <begin position="30"/>
        <end position="243"/>
    </location>
</feature>
<dbReference type="EMBL" id="CP003345">
    <property type="protein sequence ID" value="AFM03192.1"/>
    <property type="molecule type" value="Genomic_DNA"/>
</dbReference>
<sequence precursor="true">MKTTFKRTIFSLLIVLTFLVGSNFSISYAQDKTTQQETEVITVKEFDEKKWNELRDGIKYADEVEKKKKDTAAPNLPSMDWSFLAGFKYVFIGLVVALLALALVWFFTKGVLFGNKKTKLEEEQAAFLTEENLEKVEFGYLEQSLEKALLQRNFRMAIRIHYLWLLKVLYEKELINWKKDKTNHAYISELARQSSQESANNFRKLTLWYEKAWYGESKIDEKDFRVVEKDFIAFKKEYENKAA</sequence>
<keyword evidence="1" id="KW-0472">Membrane</keyword>
<evidence type="ECO:0000256" key="1">
    <source>
        <dbReference type="SAM" id="Phobius"/>
    </source>
</evidence>
<keyword evidence="1" id="KW-1133">Transmembrane helix</keyword>
<accession>I4AGV7</accession>
<protein>
    <recommendedName>
        <fullName evidence="3">Protein-glutamine gamma-glutamyltransferase-like C-terminal domain-containing protein</fullName>
    </recommendedName>
</protein>
<feature type="transmembrane region" description="Helical" evidence="1">
    <location>
        <begin position="86"/>
        <end position="107"/>
    </location>
</feature>
<dbReference type="AlphaFoldDB" id="I4AGV7"/>
<keyword evidence="1" id="KW-0812">Transmembrane</keyword>
<dbReference type="RefSeq" id="WP_014796650.1">
    <property type="nucleotide sequence ID" value="NC_018018.1"/>
</dbReference>
<dbReference type="InterPro" id="IPR025403">
    <property type="entry name" value="TgpA-like_C"/>
</dbReference>
<dbReference type="eggNOG" id="ENOG50303CZ">
    <property type="taxonomic scope" value="Bacteria"/>
</dbReference>
<reference evidence="5" key="1">
    <citation type="submission" date="2012-06" db="EMBL/GenBank/DDBJ databases">
        <title>The complete genome of Flexibacter litoralis DSM 6794.</title>
        <authorList>
            <person name="Lucas S."/>
            <person name="Copeland A."/>
            <person name="Lapidus A."/>
            <person name="Glavina del Rio T."/>
            <person name="Dalin E."/>
            <person name="Tice H."/>
            <person name="Bruce D."/>
            <person name="Goodwin L."/>
            <person name="Pitluck S."/>
            <person name="Peters L."/>
            <person name="Ovchinnikova G."/>
            <person name="Lu M."/>
            <person name="Kyrpides N."/>
            <person name="Mavromatis K."/>
            <person name="Ivanova N."/>
            <person name="Brettin T."/>
            <person name="Detter J.C."/>
            <person name="Han C."/>
            <person name="Larimer F."/>
            <person name="Land M."/>
            <person name="Hauser L."/>
            <person name="Markowitz V."/>
            <person name="Cheng J.-F."/>
            <person name="Hugenholtz P."/>
            <person name="Woyke T."/>
            <person name="Wu D."/>
            <person name="Spring S."/>
            <person name="Lang E."/>
            <person name="Kopitz M."/>
            <person name="Brambilla E."/>
            <person name="Klenk H.-P."/>
            <person name="Eisen J.A."/>
        </authorList>
    </citation>
    <scope>NUCLEOTIDE SEQUENCE [LARGE SCALE GENOMIC DNA]</scope>
    <source>
        <strain evidence="5">ATCC 23117 / DSM 6794 / NBRC 15988 / NCIMB 1366 / Sio-4</strain>
    </source>
</reference>
<gene>
    <name evidence="4" type="ordered locus">Fleli_0732</name>
</gene>
<proteinExistence type="predicted"/>
<dbReference type="STRING" id="880071.Fleli_0732"/>
<dbReference type="OrthoDB" id="5491447at2"/>